<accession>A0A812M0I7</accession>
<dbReference type="Proteomes" id="UP000601435">
    <property type="component" value="Unassembled WGS sequence"/>
</dbReference>
<organism evidence="2 3">
    <name type="scientific">Symbiodinium necroappetens</name>
    <dbReference type="NCBI Taxonomy" id="1628268"/>
    <lineage>
        <taxon>Eukaryota</taxon>
        <taxon>Sar</taxon>
        <taxon>Alveolata</taxon>
        <taxon>Dinophyceae</taxon>
        <taxon>Suessiales</taxon>
        <taxon>Symbiodiniaceae</taxon>
        <taxon>Symbiodinium</taxon>
    </lineage>
</organism>
<gene>
    <name evidence="2" type="ORF">SNEC2469_LOCUS5580</name>
</gene>
<evidence type="ECO:0000313" key="2">
    <source>
        <dbReference type="EMBL" id="CAE7255782.1"/>
    </source>
</evidence>
<evidence type="ECO:0000256" key="1">
    <source>
        <dbReference type="SAM" id="Coils"/>
    </source>
</evidence>
<protein>
    <submittedName>
        <fullName evidence="2">Uncharacterized protein</fullName>
    </submittedName>
</protein>
<dbReference type="AlphaFoldDB" id="A0A812M0I7"/>
<sequence length="718" mass="79796">MQNVDSRIHACLPGSCSEEHLPAVAYLVCLLATQEPRCVELLQIAAPEAEILGFVKVSVALLVQGMAGQIQTWLLSDWQSSNAREGLIEASTALVKKETELRRKERQVQRSLQALREQKLLLNRHYTTLVDTWNQLLGQVPPVLPPEEVETLERLSTAALGTLSDLEVHRKPPVPVKSDARPVFPGATGELRRSVVQMRGVCLRDRTSATEFHSPFVPAAVLTGRRIEVVHQLVETGLFHPAHRFVARNVTAEEFAEVWNTADEHWAGLSRFVHDGHSASQRCPDCANIGHFLLDDTLIDVVARVANQDISDLQVQRTVANLHSNLGAASVKRFQEDFISRVFESPTIFMGVDEVHCFEAVILSANPRSRTGGFEELLGGRARPWPRYSPETVFRRVRAHYHLTAQACEACELVSEELKELTPLPEVLLDARRGASRRVFGSAEELAKLVGATLIDFAGKSWASRVRSLSAAKVYIGVYGGQLFQLPLMHEGSLVLILTCEVLLAHWHATFLFRFLRLSGLELHQIEHDGCLALPPSMKQTAQNALAETRLAPIMKLAADIHPISRLANSDIVLLHKEFLCAFRRPSASLGFEREAGIAANPEVLEVLWAGFEAALRRCAEWHMDCEVVAPISSDARGWALLANTRYSDSLGIPQEELAIKIDCVVGEFSGSERGLYRLENTFASRVYDHLAMNVTTSSATMERIRQLVSTHQGHMPW</sequence>
<name>A0A812M0I7_9DINO</name>
<evidence type="ECO:0000313" key="3">
    <source>
        <dbReference type="Proteomes" id="UP000601435"/>
    </source>
</evidence>
<proteinExistence type="predicted"/>
<comment type="caution">
    <text evidence="2">The sequence shown here is derived from an EMBL/GenBank/DDBJ whole genome shotgun (WGS) entry which is preliminary data.</text>
</comment>
<dbReference type="OrthoDB" id="416979at2759"/>
<feature type="coiled-coil region" evidence="1">
    <location>
        <begin position="87"/>
        <end position="118"/>
    </location>
</feature>
<keyword evidence="1" id="KW-0175">Coiled coil</keyword>
<keyword evidence="3" id="KW-1185">Reference proteome</keyword>
<dbReference type="EMBL" id="CAJNJA010010282">
    <property type="protein sequence ID" value="CAE7255782.1"/>
    <property type="molecule type" value="Genomic_DNA"/>
</dbReference>
<reference evidence="2" key="1">
    <citation type="submission" date="2021-02" db="EMBL/GenBank/DDBJ databases">
        <authorList>
            <person name="Dougan E. K."/>
            <person name="Rhodes N."/>
            <person name="Thang M."/>
            <person name="Chan C."/>
        </authorList>
    </citation>
    <scope>NUCLEOTIDE SEQUENCE</scope>
</reference>